<dbReference type="EMBL" id="RXNU01000008">
    <property type="protein sequence ID" value="RTR37953.1"/>
    <property type="molecule type" value="Genomic_DNA"/>
</dbReference>
<dbReference type="GO" id="GO:0007165">
    <property type="term" value="P:signal transduction"/>
    <property type="evidence" value="ECO:0007669"/>
    <property type="project" value="UniProtKB-KW"/>
</dbReference>
<dbReference type="NCBIfam" id="TIGR00229">
    <property type="entry name" value="sensory_box"/>
    <property type="match status" value="1"/>
</dbReference>
<comment type="subcellular location">
    <subcellularLocation>
        <location evidence="1">Membrane</location>
    </subcellularLocation>
</comment>
<feature type="domain" description="PAS" evidence="7">
    <location>
        <begin position="25"/>
        <end position="76"/>
    </location>
</feature>
<evidence type="ECO:0000256" key="4">
    <source>
        <dbReference type="PROSITE-ProRule" id="PRU00284"/>
    </source>
</evidence>
<reference evidence="8 9" key="1">
    <citation type="submission" date="2018-12" db="EMBL/GenBank/DDBJ databases">
        <authorList>
            <person name="Yu L."/>
        </authorList>
    </citation>
    <scope>NUCLEOTIDE SEQUENCE [LARGE SCALE GENOMIC DNA]</scope>
    <source>
        <strain evidence="8 9">HAW-EB2</strain>
    </source>
</reference>
<dbReference type="Gene3D" id="1.10.287.950">
    <property type="entry name" value="Methyl-accepting chemotaxis protein"/>
    <property type="match status" value="1"/>
</dbReference>
<dbReference type="FunFam" id="1.10.287.950:FF:000001">
    <property type="entry name" value="Methyl-accepting chemotaxis sensory transducer"/>
    <property type="match status" value="1"/>
</dbReference>
<gene>
    <name evidence="8" type="ORF">EKG38_15415</name>
</gene>
<protein>
    <submittedName>
        <fullName evidence="8">PAS domain S-box protein</fullName>
    </submittedName>
</protein>
<dbReference type="OrthoDB" id="5675566at2"/>
<dbReference type="Gene3D" id="3.30.450.20">
    <property type="entry name" value="PAS domain"/>
    <property type="match status" value="1"/>
</dbReference>
<organism evidence="8 9">
    <name type="scientific">Shewanella canadensis</name>
    <dbReference type="NCBI Taxonomy" id="271096"/>
    <lineage>
        <taxon>Bacteria</taxon>
        <taxon>Pseudomonadati</taxon>
        <taxon>Pseudomonadota</taxon>
        <taxon>Gammaproteobacteria</taxon>
        <taxon>Alteromonadales</taxon>
        <taxon>Shewanellaceae</taxon>
        <taxon>Shewanella</taxon>
    </lineage>
</organism>
<keyword evidence="5" id="KW-0472">Membrane</keyword>
<dbReference type="SMART" id="SM00086">
    <property type="entry name" value="PAC"/>
    <property type="match status" value="1"/>
</dbReference>
<dbReference type="PRINTS" id="PR00260">
    <property type="entry name" value="CHEMTRNSDUCR"/>
</dbReference>
<dbReference type="RefSeq" id="WP_126521124.1">
    <property type="nucleotide sequence ID" value="NZ_RXNU01000008.1"/>
</dbReference>
<dbReference type="Proteomes" id="UP000267448">
    <property type="component" value="Unassembled WGS sequence"/>
</dbReference>
<evidence type="ECO:0000259" key="7">
    <source>
        <dbReference type="PROSITE" id="PS50112"/>
    </source>
</evidence>
<evidence type="ECO:0000313" key="9">
    <source>
        <dbReference type="Proteomes" id="UP000267448"/>
    </source>
</evidence>
<dbReference type="InterPro" id="IPR004090">
    <property type="entry name" value="Chemotax_Me-accpt_rcpt"/>
</dbReference>
<feature type="transmembrane region" description="Helical" evidence="5">
    <location>
        <begin position="171"/>
        <end position="190"/>
    </location>
</feature>
<dbReference type="Pfam" id="PF00015">
    <property type="entry name" value="MCPsignal"/>
    <property type="match status" value="1"/>
</dbReference>
<keyword evidence="5" id="KW-1133">Transmembrane helix</keyword>
<keyword evidence="5" id="KW-0812">Transmembrane</keyword>
<evidence type="ECO:0000259" key="6">
    <source>
        <dbReference type="PROSITE" id="PS50111"/>
    </source>
</evidence>
<dbReference type="InterPro" id="IPR035965">
    <property type="entry name" value="PAS-like_dom_sf"/>
</dbReference>
<dbReference type="PROSITE" id="PS50112">
    <property type="entry name" value="PAS"/>
    <property type="match status" value="1"/>
</dbReference>
<dbReference type="InterPro" id="IPR001610">
    <property type="entry name" value="PAC"/>
</dbReference>
<keyword evidence="9" id="KW-1185">Reference proteome</keyword>
<evidence type="ECO:0000313" key="8">
    <source>
        <dbReference type="EMBL" id="RTR37953.1"/>
    </source>
</evidence>
<name>A0A431WR84_9GAMM</name>
<dbReference type="InterPro" id="IPR004089">
    <property type="entry name" value="MCPsignal_dom"/>
</dbReference>
<comment type="similarity">
    <text evidence="3">Belongs to the methyl-accepting chemotaxis (MCP) protein family.</text>
</comment>
<dbReference type="PANTHER" id="PTHR32089:SF112">
    <property type="entry name" value="LYSOZYME-LIKE PROTEIN-RELATED"/>
    <property type="match status" value="1"/>
</dbReference>
<dbReference type="PROSITE" id="PS50111">
    <property type="entry name" value="CHEMOTAXIS_TRANSDUC_2"/>
    <property type="match status" value="1"/>
</dbReference>
<dbReference type="SUPFAM" id="SSF55785">
    <property type="entry name" value="PYP-like sensor domain (PAS domain)"/>
    <property type="match status" value="1"/>
</dbReference>
<dbReference type="InterPro" id="IPR013655">
    <property type="entry name" value="PAS_fold_3"/>
</dbReference>
<proteinExistence type="inferred from homology"/>
<evidence type="ECO:0000256" key="5">
    <source>
        <dbReference type="SAM" id="Phobius"/>
    </source>
</evidence>
<dbReference type="SUPFAM" id="SSF58104">
    <property type="entry name" value="Methyl-accepting chemotaxis protein (MCP) signaling domain"/>
    <property type="match status" value="1"/>
</dbReference>
<dbReference type="Pfam" id="PF08447">
    <property type="entry name" value="PAS_3"/>
    <property type="match status" value="1"/>
</dbReference>
<evidence type="ECO:0000256" key="1">
    <source>
        <dbReference type="ARBA" id="ARBA00004370"/>
    </source>
</evidence>
<evidence type="ECO:0000256" key="3">
    <source>
        <dbReference type="ARBA" id="ARBA00029447"/>
    </source>
</evidence>
<keyword evidence="2 4" id="KW-0807">Transducer</keyword>
<accession>A0A431WR84</accession>
<evidence type="ECO:0000256" key="2">
    <source>
        <dbReference type="ARBA" id="ARBA00023224"/>
    </source>
</evidence>
<dbReference type="PANTHER" id="PTHR32089">
    <property type="entry name" value="METHYL-ACCEPTING CHEMOTAXIS PROTEIN MCPB"/>
    <property type="match status" value="1"/>
</dbReference>
<dbReference type="GO" id="GO:0016020">
    <property type="term" value="C:membrane"/>
    <property type="evidence" value="ECO:0007669"/>
    <property type="project" value="UniProtKB-SubCell"/>
</dbReference>
<dbReference type="AlphaFoldDB" id="A0A431WR84"/>
<dbReference type="InterPro" id="IPR000014">
    <property type="entry name" value="PAS"/>
</dbReference>
<dbReference type="CDD" id="cd00130">
    <property type="entry name" value="PAS"/>
    <property type="match status" value="1"/>
</dbReference>
<dbReference type="SMART" id="SM00283">
    <property type="entry name" value="MA"/>
    <property type="match status" value="1"/>
</dbReference>
<dbReference type="GO" id="GO:0006935">
    <property type="term" value="P:chemotaxis"/>
    <property type="evidence" value="ECO:0007669"/>
    <property type="project" value="InterPro"/>
</dbReference>
<feature type="domain" description="Methyl-accepting transducer" evidence="6">
    <location>
        <begin position="247"/>
        <end position="483"/>
    </location>
</feature>
<comment type="caution">
    <text evidence="8">The sequence shown here is derived from an EMBL/GenBank/DDBJ whole genome shotgun (WGS) entry which is preliminary data.</text>
</comment>
<feature type="transmembrane region" description="Helical" evidence="5">
    <location>
        <begin position="145"/>
        <end position="165"/>
    </location>
</feature>
<sequence length="523" mass="57663">MDNQNQPQANEVTYPDSYKILSTTDLKSHITHVNSDFMQTCGYEKSELIGKPHNIIRHPDMPKAAFKDLWQTVQGGSSWMGLVKNRCKDGRYYWVNAFVTPIRHQGKITEYQSVRTKPEPLLKARAQTCYDAINAGKTIKPKNRLSIVPTLGLSWAISCLMLYLATISSSIPVALGLGAIGLFSFLLPLSRLNKRLNHLMTMSRKVHDSALNQVIYTGYQDELSHLELSLRMQKAECLAILGRVKDSGEGLQESMEEQDQQTQSNQTQLVEQSSNLEQVVVAIGQMNEAVNDIAQSTTSSADEISTLVEKIQMTQSALETSQKTTSEITGLLTESQQSISDLELQCVKVKSVLEVIDSLAQQTNLLALNAAIEAARAGEAGRGFAVVADEVRSLANHSQTSAQEIQSIIDTLSQTTAHAVSQMQQSHQLTSKSVESDQMLSDSLQSVSEALHQMEANGEQIAVAAEEQSTVINQVYASAMDLESGTNKFRQNCEHAASCSQEVTAQSSRQLELVKQFDSYKRD</sequence>
<dbReference type="GO" id="GO:0004888">
    <property type="term" value="F:transmembrane signaling receptor activity"/>
    <property type="evidence" value="ECO:0007669"/>
    <property type="project" value="InterPro"/>
</dbReference>